<dbReference type="RefSeq" id="WP_158618726.1">
    <property type="nucleotide sequence ID" value="NZ_AP018449.1"/>
</dbReference>
<keyword evidence="2" id="KW-1185">Reference proteome</keyword>
<evidence type="ECO:0000313" key="1">
    <source>
        <dbReference type="EMBL" id="BBB91442.1"/>
    </source>
</evidence>
<reference evidence="1 2" key="1">
    <citation type="journal article" date="2018" name="Int. J. Syst. Evol. Microbiol.">
        <title>Methylomusa anaerophila gen. nov., sp. nov., an anaerobic methanol-utilizing bacterium isolated from a microbial fuel cell.</title>
        <authorList>
            <person name="Amano N."/>
            <person name="Yamamuro A."/>
            <person name="Miyahara M."/>
            <person name="Kouzuma A."/>
            <person name="Abe T."/>
            <person name="Watanabe K."/>
        </authorList>
    </citation>
    <scope>NUCLEOTIDE SEQUENCE [LARGE SCALE GENOMIC DNA]</scope>
    <source>
        <strain evidence="1 2">MMFC1</strain>
    </source>
</reference>
<dbReference type="OrthoDB" id="9784101at2"/>
<gene>
    <name evidence="1" type="ORF">MAMMFC1_02126</name>
</gene>
<dbReference type="Pfam" id="PF13489">
    <property type="entry name" value="Methyltransf_23"/>
    <property type="match status" value="1"/>
</dbReference>
<dbReference type="SUPFAM" id="SSF53335">
    <property type="entry name" value="S-adenosyl-L-methionine-dependent methyltransferases"/>
    <property type="match status" value="1"/>
</dbReference>
<dbReference type="KEGG" id="mana:MAMMFC1_02126"/>
<name>A0A348AK44_9FIRM</name>
<dbReference type="Proteomes" id="UP000276437">
    <property type="component" value="Chromosome"/>
</dbReference>
<dbReference type="Gene3D" id="3.40.50.150">
    <property type="entry name" value="Vaccinia Virus protein VP39"/>
    <property type="match status" value="1"/>
</dbReference>
<dbReference type="EMBL" id="AP018449">
    <property type="protein sequence ID" value="BBB91442.1"/>
    <property type="molecule type" value="Genomic_DNA"/>
</dbReference>
<evidence type="ECO:0008006" key="3">
    <source>
        <dbReference type="Google" id="ProtNLM"/>
    </source>
</evidence>
<protein>
    <recommendedName>
        <fullName evidence="3">Methyltransferase type 11 domain-containing protein</fullName>
    </recommendedName>
</protein>
<sequence length="233" mass="27044">MIIDRSLNYGRNHVREFLQLSVPFKTVVDFGAGLGSDLDIARELNASAELYAVELYKPYIDHLLSRHIRVIENNIERDEIYLPTESTNVVIANQILEHTKELFWIFHEMSRILTVNGYLIIGVPNLASLHNRLLLFAGKHPTSIKANSAHIRGFTKEDLLYFIEECFPGGYKLEAFRGSNFYPFPSFIARQLASIIPNMAWGIFFLFKKQKHYKNEFVEYPIKHQLETNFYLG</sequence>
<evidence type="ECO:0000313" key="2">
    <source>
        <dbReference type="Proteomes" id="UP000276437"/>
    </source>
</evidence>
<dbReference type="AlphaFoldDB" id="A0A348AK44"/>
<organism evidence="1 2">
    <name type="scientific">Methylomusa anaerophila</name>
    <dbReference type="NCBI Taxonomy" id="1930071"/>
    <lineage>
        <taxon>Bacteria</taxon>
        <taxon>Bacillati</taxon>
        <taxon>Bacillota</taxon>
        <taxon>Negativicutes</taxon>
        <taxon>Selenomonadales</taxon>
        <taxon>Sporomusaceae</taxon>
        <taxon>Methylomusa</taxon>
    </lineage>
</organism>
<dbReference type="InterPro" id="IPR029063">
    <property type="entry name" value="SAM-dependent_MTases_sf"/>
</dbReference>
<accession>A0A348AK44</accession>
<proteinExistence type="predicted"/>